<dbReference type="SUPFAM" id="SSF50939">
    <property type="entry name" value="Sialidases"/>
    <property type="match status" value="1"/>
</dbReference>
<dbReference type="Proteomes" id="UP000229307">
    <property type="component" value="Unassembled WGS sequence"/>
</dbReference>
<sequence length="417" mass="47262">MIMQAVDIEKELRSTNPDFVVYKPGSLDGSTFDTGNEHFIVFDGPDGSLMTVWTQSTAEGQPDQRIVFARSEDEGKTWPLPRIIAGPVPPAKGGLASWGFPLVSKKGRIYVIYSKHIGKFDTFFHTTGLMEGIYSDDAGRSWSKPETIAMPRSIYDNPDPSMPSNWIVWQKPQRLSGGKYFSGFTRWVSFAVHHKPPIDHWSAQESVVEFLRFENIDDDPAVSGIKISYFAGNENALRVGYPGHPELSVVQEPSVVELPDKRLFTVMRTSAGNPYWSVSADSGQTWSKPEALGYTDTSQKIPQPLSPCPVYKIGDQRYMFLFHNHDGHFRRWGPLDSLFHRRPIYLALGEFRKNARQPVWFSEPKLLMDHTGLPLGAAQRCDLAMYASVTIRKGKTVLWYPERKFFLLGKIITDEFF</sequence>
<accession>A0A2M7SA52</accession>
<dbReference type="Pfam" id="PF13088">
    <property type="entry name" value="BNR_2"/>
    <property type="match status" value="1"/>
</dbReference>
<dbReference type="AlphaFoldDB" id="A0A2M7SA52"/>
<dbReference type="EMBL" id="PFMR01000193">
    <property type="protein sequence ID" value="PIZ16349.1"/>
    <property type="molecule type" value="Genomic_DNA"/>
</dbReference>
<dbReference type="InterPro" id="IPR011040">
    <property type="entry name" value="Sialidase"/>
</dbReference>
<evidence type="ECO:0000313" key="3">
    <source>
        <dbReference type="Proteomes" id="UP000229307"/>
    </source>
</evidence>
<organism evidence="2 3">
    <name type="scientific">Candidatus Desantisbacteria bacterium CG_4_10_14_0_8_um_filter_48_22</name>
    <dbReference type="NCBI Taxonomy" id="1974543"/>
    <lineage>
        <taxon>Bacteria</taxon>
        <taxon>Candidatus Desantisiibacteriota</taxon>
    </lineage>
</organism>
<reference evidence="3" key="1">
    <citation type="submission" date="2017-09" db="EMBL/GenBank/DDBJ databases">
        <title>Depth-based differentiation of microbial function through sediment-hosted aquifers and enrichment of novel symbionts in the deep terrestrial subsurface.</title>
        <authorList>
            <person name="Probst A.J."/>
            <person name="Ladd B."/>
            <person name="Jarett J.K."/>
            <person name="Geller-Mcgrath D.E."/>
            <person name="Sieber C.M.K."/>
            <person name="Emerson J.B."/>
            <person name="Anantharaman K."/>
            <person name="Thomas B.C."/>
            <person name="Malmstrom R."/>
            <person name="Stieglmeier M."/>
            <person name="Klingl A."/>
            <person name="Woyke T."/>
            <person name="Ryan C.M."/>
            <person name="Banfield J.F."/>
        </authorList>
    </citation>
    <scope>NUCLEOTIDE SEQUENCE [LARGE SCALE GENOMIC DNA]</scope>
</reference>
<dbReference type="InterPro" id="IPR036278">
    <property type="entry name" value="Sialidase_sf"/>
</dbReference>
<evidence type="ECO:0000259" key="1">
    <source>
        <dbReference type="Pfam" id="PF13088"/>
    </source>
</evidence>
<dbReference type="Gene3D" id="2.120.10.10">
    <property type="match status" value="2"/>
</dbReference>
<proteinExistence type="predicted"/>
<dbReference type="CDD" id="cd15482">
    <property type="entry name" value="Sialidase_non-viral"/>
    <property type="match status" value="1"/>
</dbReference>
<gene>
    <name evidence="2" type="ORF">COY52_07310</name>
</gene>
<name>A0A2M7SA52_9BACT</name>
<feature type="domain" description="Sialidase" evidence="1">
    <location>
        <begin position="47"/>
        <end position="369"/>
    </location>
</feature>
<protein>
    <recommendedName>
        <fullName evidence="1">Sialidase domain-containing protein</fullName>
    </recommendedName>
</protein>
<comment type="caution">
    <text evidence="2">The sequence shown here is derived from an EMBL/GenBank/DDBJ whole genome shotgun (WGS) entry which is preliminary data.</text>
</comment>
<evidence type="ECO:0000313" key="2">
    <source>
        <dbReference type="EMBL" id="PIZ16349.1"/>
    </source>
</evidence>